<evidence type="ECO:0000256" key="9">
    <source>
        <dbReference type="ARBA" id="ARBA00023196"/>
    </source>
</evidence>
<comment type="subcellular location">
    <subcellularLocation>
        <location evidence="1">Mitochondrion inner membrane</location>
        <topology evidence="1">Peripheral membrane protein</topology>
    </subcellularLocation>
</comment>
<dbReference type="Proteomes" id="UP000749559">
    <property type="component" value="Unassembled WGS sequence"/>
</dbReference>
<dbReference type="FunFam" id="1.10.287.80:FF:000001">
    <property type="entry name" value="ATP synthase gamma chain"/>
    <property type="match status" value="1"/>
</dbReference>
<keyword evidence="5" id="KW-0999">Mitochondrion inner membrane</keyword>
<dbReference type="InterPro" id="IPR000131">
    <property type="entry name" value="ATP_synth_F1_gsu"/>
</dbReference>
<dbReference type="GO" id="GO:0005743">
    <property type="term" value="C:mitochondrial inner membrane"/>
    <property type="evidence" value="ECO:0007669"/>
    <property type="project" value="UniProtKB-SubCell"/>
</dbReference>
<evidence type="ECO:0000256" key="6">
    <source>
        <dbReference type="ARBA" id="ARBA00023065"/>
    </source>
</evidence>
<dbReference type="AlphaFoldDB" id="A0A8S4NT95"/>
<dbReference type="GO" id="GO:0045259">
    <property type="term" value="C:proton-transporting ATP synthase complex"/>
    <property type="evidence" value="ECO:0007669"/>
    <property type="project" value="UniProtKB-KW"/>
</dbReference>
<dbReference type="GO" id="GO:0046933">
    <property type="term" value="F:proton-transporting ATP synthase activity, rotational mechanism"/>
    <property type="evidence" value="ECO:0007669"/>
    <property type="project" value="InterPro"/>
</dbReference>
<evidence type="ECO:0000256" key="3">
    <source>
        <dbReference type="ARBA" id="ARBA00022448"/>
    </source>
</evidence>
<evidence type="ECO:0000256" key="11">
    <source>
        <dbReference type="RuleBase" id="RU004001"/>
    </source>
</evidence>
<dbReference type="SUPFAM" id="SSF52943">
    <property type="entry name" value="ATP synthase (F1-ATPase), gamma subunit"/>
    <property type="match status" value="1"/>
</dbReference>
<gene>
    <name evidence="12" type="ORF">OFUS_LOCUS9659</name>
</gene>
<evidence type="ECO:0000256" key="10">
    <source>
        <dbReference type="ARBA" id="ARBA00023310"/>
    </source>
</evidence>
<evidence type="ECO:0000256" key="4">
    <source>
        <dbReference type="ARBA" id="ARBA00022781"/>
    </source>
</evidence>
<dbReference type="PIRSF" id="PIRSF039089">
    <property type="entry name" value="ATP_synthase_gamma"/>
    <property type="match status" value="1"/>
</dbReference>
<keyword evidence="4 11" id="KW-0375">Hydrogen ion transport</keyword>
<reference evidence="12" key="1">
    <citation type="submission" date="2022-03" db="EMBL/GenBank/DDBJ databases">
        <authorList>
            <person name="Martin C."/>
        </authorList>
    </citation>
    <scope>NUCLEOTIDE SEQUENCE</scope>
</reference>
<dbReference type="PANTHER" id="PTHR11693">
    <property type="entry name" value="ATP SYNTHASE GAMMA CHAIN"/>
    <property type="match status" value="1"/>
</dbReference>
<evidence type="ECO:0000313" key="13">
    <source>
        <dbReference type="Proteomes" id="UP000749559"/>
    </source>
</evidence>
<dbReference type="InterPro" id="IPR023632">
    <property type="entry name" value="ATP_synth_F1_gsu_CS"/>
</dbReference>
<keyword evidence="8" id="KW-0472">Membrane</keyword>
<proteinExistence type="inferred from homology"/>
<dbReference type="Gene3D" id="3.40.1380.10">
    <property type="match status" value="1"/>
</dbReference>
<dbReference type="EMBL" id="CAIIXF020000005">
    <property type="protein sequence ID" value="CAH1783312.1"/>
    <property type="molecule type" value="Genomic_DNA"/>
</dbReference>
<organism evidence="12 13">
    <name type="scientific">Owenia fusiformis</name>
    <name type="common">Polychaete worm</name>
    <dbReference type="NCBI Taxonomy" id="6347"/>
    <lineage>
        <taxon>Eukaryota</taxon>
        <taxon>Metazoa</taxon>
        <taxon>Spiralia</taxon>
        <taxon>Lophotrochozoa</taxon>
        <taxon>Annelida</taxon>
        <taxon>Polychaeta</taxon>
        <taxon>Sedentaria</taxon>
        <taxon>Canalipalpata</taxon>
        <taxon>Sabellida</taxon>
        <taxon>Oweniida</taxon>
        <taxon>Oweniidae</taxon>
        <taxon>Owenia</taxon>
    </lineage>
</organism>
<dbReference type="PANTHER" id="PTHR11693:SF22">
    <property type="entry name" value="ATP SYNTHASE SUBUNIT GAMMA, MITOCHONDRIAL"/>
    <property type="match status" value="1"/>
</dbReference>
<evidence type="ECO:0000256" key="1">
    <source>
        <dbReference type="ARBA" id="ARBA00004637"/>
    </source>
</evidence>
<dbReference type="NCBIfam" id="TIGR01146">
    <property type="entry name" value="ATPsyn_F1gamma"/>
    <property type="match status" value="1"/>
</dbReference>
<dbReference type="CDD" id="cd12151">
    <property type="entry name" value="F1-ATPase_gamma"/>
    <property type="match status" value="1"/>
</dbReference>
<accession>A0A8S4NT95</accession>
<evidence type="ECO:0000256" key="5">
    <source>
        <dbReference type="ARBA" id="ARBA00022792"/>
    </source>
</evidence>
<evidence type="ECO:0000256" key="7">
    <source>
        <dbReference type="ARBA" id="ARBA00023128"/>
    </source>
</evidence>
<keyword evidence="7" id="KW-0496">Mitochondrion</keyword>
<dbReference type="PROSITE" id="PS00153">
    <property type="entry name" value="ATPASE_GAMMA"/>
    <property type="match status" value="1"/>
</dbReference>
<evidence type="ECO:0000256" key="8">
    <source>
        <dbReference type="ARBA" id="ARBA00023136"/>
    </source>
</evidence>
<comment type="similarity">
    <text evidence="2 11">Belongs to the ATPase gamma chain family.</text>
</comment>
<comment type="subunit">
    <text evidence="11">F-type ATPases have 2 components, CF(1) - the catalytic core - and CF(0) - the membrane proton channel. CF(1) and CF(0) have multiple subunits.</text>
</comment>
<dbReference type="PRINTS" id="PR00126">
    <property type="entry name" value="ATPASEGAMMA"/>
</dbReference>
<dbReference type="FunFam" id="3.40.1380.10:FF:000003">
    <property type="entry name" value="ATP synthase subunit gamma"/>
    <property type="match status" value="1"/>
</dbReference>
<keyword evidence="6 11" id="KW-0406">Ion transport</keyword>
<keyword evidence="3 11" id="KW-0813">Transport</keyword>
<dbReference type="Gene3D" id="1.10.287.80">
    <property type="entry name" value="ATP synthase, gamma subunit, helix hairpin domain"/>
    <property type="match status" value="1"/>
</dbReference>
<dbReference type="Pfam" id="PF00231">
    <property type="entry name" value="ATP-synt"/>
    <property type="match status" value="1"/>
</dbReference>
<keyword evidence="9 11" id="KW-0139">CF(1)</keyword>
<dbReference type="InterPro" id="IPR035968">
    <property type="entry name" value="ATP_synth_F1_ATPase_gsu"/>
</dbReference>
<dbReference type="OrthoDB" id="239812at2759"/>
<keyword evidence="10 11" id="KW-0066">ATP synthesis</keyword>
<comment type="caution">
    <text evidence="12">The sequence shown here is derived from an EMBL/GenBank/DDBJ whole genome shotgun (WGS) entry which is preliminary data.</text>
</comment>
<protein>
    <recommendedName>
        <fullName evidence="11">ATP synthase subunit gamma</fullName>
    </recommendedName>
</protein>
<evidence type="ECO:0000313" key="12">
    <source>
        <dbReference type="EMBL" id="CAH1783312.1"/>
    </source>
</evidence>
<keyword evidence="13" id="KW-1185">Reference proteome</keyword>
<sequence>MLSRAVPVFTPQCVQVRNMATLKDIHMRLKSVTNIRKITKTMKMVSAAKYNKAERELKAARPYGAGARSFFEKAEVTQDESKPNFLMLALTSDRGLCGGVHSSISKSIRNKATDELKDKNVGIICVGDKSRQIISRTLSKSMLMHFVDIGKKPPVFADASLIANNILQSDFEYDCAEMVYNRFKTVMSYQTTHLPLFNQASISGAEKLSLYDSLDDSVLQSYNEFALASIIYMGLKEGACSEQSSRMTAMDGATKNAGEMIEKLQLTYNRTRQAVITRELIEIISGAAALKKAD</sequence>
<evidence type="ECO:0000256" key="2">
    <source>
        <dbReference type="ARBA" id="ARBA00007681"/>
    </source>
</evidence>
<name>A0A8S4NT95_OWEFU</name>